<keyword evidence="1" id="KW-0399">Innate immunity</keyword>
<dbReference type="AlphaFoldDB" id="A0A5E4QJT1"/>
<proteinExistence type="predicted"/>
<sequence length="201" mass="23102">MTPLSTPVAYVVVHHTYLPPACNSHEECITAMRGMQSYHNSLGWGDIGYKLTVMDMLTEPKQSLPLTTPVPYVVIHHSYLPPACSTREQCSRAMTQMQRMHVDTRGWWDIGYKGYIKLDYKLVGHRQVRDTKCPGDTLFREISQWKHFSSFPASKADLINVLFQIVQFISDELSTVELRDPFSFFSCVFSELRRSTAFIKS</sequence>
<accession>A0A5E4QJT1</accession>
<dbReference type="InterPro" id="IPR036505">
    <property type="entry name" value="Amidase/PGRP_sf"/>
</dbReference>
<dbReference type="GO" id="GO:0009253">
    <property type="term" value="P:peptidoglycan catabolic process"/>
    <property type="evidence" value="ECO:0007669"/>
    <property type="project" value="InterPro"/>
</dbReference>
<gene>
    <name evidence="4" type="ORF">LSINAPIS_LOCUS9011</name>
</gene>
<evidence type="ECO:0000313" key="4">
    <source>
        <dbReference type="EMBL" id="VVC97814.1"/>
    </source>
</evidence>
<dbReference type="EMBL" id="FZQP02003333">
    <property type="protein sequence ID" value="VVC97814.1"/>
    <property type="molecule type" value="Genomic_DNA"/>
</dbReference>
<protein>
    <recommendedName>
        <fullName evidence="3">Peptidoglycan recognition protein family domain-containing protein</fullName>
    </recommendedName>
</protein>
<dbReference type="GO" id="GO:0008745">
    <property type="term" value="F:N-acetylmuramoyl-L-alanine amidase activity"/>
    <property type="evidence" value="ECO:0007669"/>
    <property type="project" value="InterPro"/>
</dbReference>
<dbReference type="GO" id="GO:0045087">
    <property type="term" value="P:innate immune response"/>
    <property type="evidence" value="ECO:0007669"/>
    <property type="project" value="UniProtKB-KW"/>
</dbReference>
<name>A0A5E4QJT1_9NEOP</name>
<dbReference type="Proteomes" id="UP000324832">
    <property type="component" value="Unassembled WGS sequence"/>
</dbReference>
<reference evidence="4 5" key="1">
    <citation type="submission" date="2017-07" db="EMBL/GenBank/DDBJ databases">
        <authorList>
            <person name="Talla V."/>
            <person name="Backstrom N."/>
        </authorList>
    </citation>
    <scope>NUCLEOTIDE SEQUENCE [LARGE SCALE GENOMIC DNA]</scope>
</reference>
<evidence type="ECO:0000256" key="1">
    <source>
        <dbReference type="ARBA" id="ARBA00022588"/>
    </source>
</evidence>
<feature type="domain" description="Peptidoglycan recognition protein family" evidence="3">
    <location>
        <begin position="48"/>
        <end position="129"/>
    </location>
</feature>
<evidence type="ECO:0000259" key="3">
    <source>
        <dbReference type="SMART" id="SM00701"/>
    </source>
</evidence>
<dbReference type="SUPFAM" id="SSF55846">
    <property type="entry name" value="N-acetylmuramoyl-L-alanine amidase-like"/>
    <property type="match status" value="2"/>
</dbReference>
<keyword evidence="2" id="KW-0391">Immunity</keyword>
<dbReference type="PANTHER" id="PTHR11022">
    <property type="entry name" value="PEPTIDOGLYCAN RECOGNITION PROTEIN"/>
    <property type="match status" value="1"/>
</dbReference>
<evidence type="ECO:0000313" key="5">
    <source>
        <dbReference type="Proteomes" id="UP000324832"/>
    </source>
</evidence>
<dbReference type="SMART" id="SM00701">
    <property type="entry name" value="PGRP"/>
    <property type="match status" value="1"/>
</dbReference>
<dbReference type="GO" id="GO:0008270">
    <property type="term" value="F:zinc ion binding"/>
    <property type="evidence" value="ECO:0007669"/>
    <property type="project" value="InterPro"/>
</dbReference>
<dbReference type="InterPro" id="IPR015510">
    <property type="entry name" value="PGRP"/>
</dbReference>
<keyword evidence="5" id="KW-1185">Reference proteome</keyword>
<dbReference type="Gene3D" id="3.40.80.10">
    <property type="entry name" value="Peptidoglycan recognition protein-like"/>
    <property type="match status" value="3"/>
</dbReference>
<organism evidence="4 5">
    <name type="scientific">Leptidea sinapis</name>
    <dbReference type="NCBI Taxonomy" id="189913"/>
    <lineage>
        <taxon>Eukaryota</taxon>
        <taxon>Metazoa</taxon>
        <taxon>Ecdysozoa</taxon>
        <taxon>Arthropoda</taxon>
        <taxon>Hexapoda</taxon>
        <taxon>Insecta</taxon>
        <taxon>Pterygota</taxon>
        <taxon>Neoptera</taxon>
        <taxon>Endopterygota</taxon>
        <taxon>Lepidoptera</taxon>
        <taxon>Glossata</taxon>
        <taxon>Ditrysia</taxon>
        <taxon>Papilionoidea</taxon>
        <taxon>Pieridae</taxon>
        <taxon>Dismorphiinae</taxon>
        <taxon>Leptidea</taxon>
    </lineage>
</organism>
<dbReference type="PANTHER" id="PTHR11022:SF77">
    <property type="entry name" value="PEPTIDOGLYCAN-RECOGNITION PROTEIN LB"/>
    <property type="match status" value="1"/>
</dbReference>
<evidence type="ECO:0000256" key="2">
    <source>
        <dbReference type="ARBA" id="ARBA00022859"/>
    </source>
</evidence>
<dbReference type="InterPro" id="IPR006619">
    <property type="entry name" value="PGRP_domain_met/bac"/>
</dbReference>